<dbReference type="EMBL" id="CP012159">
    <property type="protein sequence ID" value="AKT37971.1"/>
    <property type="molecule type" value="Genomic_DNA"/>
</dbReference>
<accession>A0A0K1EAR1</accession>
<dbReference type="KEGG" id="ccro:CMC5_021120"/>
<sequence length="247" mass="27139">MPWAGRLLSSDLLRLDIRRDDLLASKLALRDYLRTLVQAKRANPGDDLLSGLSKAQTEGEPLSDDEIASIGQLLLIAGHETTTNMIGLGTLTLLRMPGVWAELCAHPERIDAAVEELLRYLTVPQFGLLRVATAPLTVGGQPIAAGEQVVLHLASANRDAIQFAQPDHFQLDRARNQHVAFGHGIHQCIGQLLARVEMRIILSKLLARFPDLRLLHPDAPPSFRENSVIYGVNELQVTWGARPPAAR</sequence>
<dbReference type="Proteomes" id="UP000067626">
    <property type="component" value="Chromosome"/>
</dbReference>
<evidence type="ECO:0008006" key="5">
    <source>
        <dbReference type="Google" id="ProtNLM"/>
    </source>
</evidence>
<evidence type="ECO:0000313" key="4">
    <source>
        <dbReference type="Proteomes" id="UP000067626"/>
    </source>
</evidence>
<dbReference type="SUPFAM" id="SSF48264">
    <property type="entry name" value="Cytochrome P450"/>
    <property type="match status" value="1"/>
</dbReference>
<dbReference type="InterPro" id="IPR036396">
    <property type="entry name" value="Cyt_P450_sf"/>
</dbReference>
<dbReference type="GO" id="GO:0005506">
    <property type="term" value="F:iron ion binding"/>
    <property type="evidence" value="ECO:0007669"/>
    <property type="project" value="InterPro"/>
</dbReference>
<protein>
    <recommendedName>
        <fullName evidence="5">Cytochrome P450</fullName>
    </recommendedName>
</protein>
<reference evidence="3 4" key="1">
    <citation type="submission" date="2015-07" db="EMBL/GenBank/DDBJ databases">
        <title>Genome analysis of myxobacterium Chondromyces crocatus Cm c5 reveals a high potential for natural compound synthesis and the genetic basis for the loss of fruiting body formation.</title>
        <authorList>
            <person name="Zaburannyi N."/>
            <person name="Bunk B."/>
            <person name="Maier J."/>
            <person name="Overmann J."/>
            <person name="Mueller R."/>
        </authorList>
    </citation>
    <scope>NUCLEOTIDE SEQUENCE [LARGE SCALE GENOMIC DNA]</scope>
    <source>
        <strain evidence="3 4">Cm c5</strain>
    </source>
</reference>
<dbReference type="RefSeq" id="WP_050430265.1">
    <property type="nucleotide sequence ID" value="NZ_CP012159.1"/>
</dbReference>
<dbReference type="PROSITE" id="PS00086">
    <property type="entry name" value="CYTOCHROME_P450"/>
    <property type="match status" value="1"/>
</dbReference>
<dbReference type="Pfam" id="PF00067">
    <property type="entry name" value="p450"/>
    <property type="match status" value="1"/>
</dbReference>
<dbReference type="OrthoDB" id="4511384at2"/>
<evidence type="ECO:0000256" key="2">
    <source>
        <dbReference type="RuleBase" id="RU000461"/>
    </source>
</evidence>
<dbReference type="AlphaFoldDB" id="A0A0K1EAR1"/>
<dbReference type="PANTHER" id="PTHR46696:SF6">
    <property type="entry name" value="P450, PUTATIVE (EUROFUNG)-RELATED"/>
    <property type="match status" value="1"/>
</dbReference>
<dbReference type="InterPro" id="IPR017972">
    <property type="entry name" value="Cyt_P450_CS"/>
</dbReference>
<dbReference type="PRINTS" id="PR00385">
    <property type="entry name" value="P450"/>
</dbReference>
<name>A0A0K1EAR1_CHOCO</name>
<comment type="similarity">
    <text evidence="1 2">Belongs to the cytochrome P450 family.</text>
</comment>
<evidence type="ECO:0000256" key="1">
    <source>
        <dbReference type="ARBA" id="ARBA00010617"/>
    </source>
</evidence>
<dbReference type="InterPro" id="IPR002397">
    <property type="entry name" value="Cyt_P450_B"/>
</dbReference>
<evidence type="ECO:0000313" key="3">
    <source>
        <dbReference type="EMBL" id="AKT37971.1"/>
    </source>
</evidence>
<dbReference type="PATRIC" id="fig|52.7.peg.2275"/>
<dbReference type="GO" id="GO:0004497">
    <property type="term" value="F:monooxygenase activity"/>
    <property type="evidence" value="ECO:0007669"/>
    <property type="project" value="UniProtKB-KW"/>
</dbReference>
<keyword evidence="2" id="KW-0479">Metal-binding</keyword>
<dbReference type="InterPro" id="IPR001128">
    <property type="entry name" value="Cyt_P450"/>
</dbReference>
<dbReference type="Gene3D" id="1.10.630.10">
    <property type="entry name" value="Cytochrome P450"/>
    <property type="match status" value="1"/>
</dbReference>
<proteinExistence type="inferred from homology"/>
<dbReference type="STRING" id="52.CMC5_021120"/>
<dbReference type="GO" id="GO:0016705">
    <property type="term" value="F:oxidoreductase activity, acting on paired donors, with incorporation or reduction of molecular oxygen"/>
    <property type="evidence" value="ECO:0007669"/>
    <property type="project" value="InterPro"/>
</dbReference>
<keyword evidence="2" id="KW-0349">Heme</keyword>
<organism evidence="3 4">
    <name type="scientific">Chondromyces crocatus</name>
    <dbReference type="NCBI Taxonomy" id="52"/>
    <lineage>
        <taxon>Bacteria</taxon>
        <taxon>Pseudomonadati</taxon>
        <taxon>Myxococcota</taxon>
        <taxon>Polyangia</taxon>
        <taxon>Polyangiales</taxon>
        <taxon>Polyangiaceae</taxon>
        <taxon>Chondromyces</taxon>
    </lineage>
</organism>
<gene>
    <name evidence="3" type="ORF">CMC5_021120</name>
</gene>
<dbReference type="PANTHER" id="PTHR46696">
    <property type="entry name" value="P450, PUTATIVE (EUROFUNG)-RELATED"/>
    <property type="match status" value="1"/>
</dbReference>
<keyword evidence="4" id="KW-1185">Reference proteome</keyword>
<dbReference type="PRINTS" id="PR00359">
    <property type="entry name" value="BP450"/>
</dbReference>
<keyword evidence="2" id="KW-0560">Oxidoreductase</keyword>
<keyword evidence="2" id="KW-0503">Monooxygenase</keyword>
<keyword evidence="2" id="KW-0408">Iron</keyword>
<dbReference type="GO" id="GO:0020037">
    <property type="term" value="F:heme binding"/>
    <property type="evidence" value="ECO:0007669"/>
    <property type="project" value="InterPro"/>
</dbReference>